<dbReference type="PROSITE" id="PS00737">
    <property type="entry name" value="THIOLASE_2"/>
    <property type="match status" value="1"/>
</dbReference>
<dbReference type="PIRSF" id="PIRSF000429">
    <property type="entry name" value="Ac-CoA_Ac_transf"/>
    <property type="match status" value="1"/>
</dbReference>
<dbReference type="FunFam" id="3.40.47.10:FF:000010">
    <property type="entry name" value="Acetyl-CoA acetyltransferase (Thiolase)"/>
    <property type="match status" value="1"/>
</dbReference>
<dbReference type="GO" id="GO:0003985">
    <property type="term" value="F:acetyl-CoA C-acetyltransferase activity"/>
    <property type="evidence" value="ECO:0007669"/>
    <property type="project" value="TreeGrafter"/>
</dbReference>
<evidence type="ECO:0000256" key="4">
    <source>
        <dbReference type="PIRSR" id="PIRSR000429-1"/>
    </source>
</evidence>
<feature type="domain" description="Thiolase N-terminal" evidence="6">
    <location>
        <begin position="4"/>
        <end position="262"/>
    </location>
</feature>
<dbReference type="Gene3D" id="3.40.47.10">
    <property type="match status" value="2"/>
</dbReference>
<reference evidence="8" key="1">
    <citation type="submission" date="2021-01" db="EMBL/GenBank/DDBJ databases">
        <authorList>
            <person name="Corre E."/>
            <person name="Pelletier E."/>
            <person name="Niang G."/>
            <person name="Scheremetjew M."/>
            <person name="Finn R."/>
            <person name="Kale V."/>
            <person name="Holt S."/>
            <person name="Cochrane G."/>
            <person name="Meng A."/>
            <person name="Brown T."/>
            <person name="Cohen L."/>
        </authorList>
    </citation>
    <scope>NUCLEOTIDE SEQUENCE</scope>
    <source>
        <strain evidence="8">CCMP127</strain>
    </source>
</reference>
<gene>
    <name evidence="8" type="ORF">ACOF00016_LOCUS4211</name>
</gene>
<accession>A0A7S3P4H0</accession>
<feature type="domain" description="Thiolase C-terminal" evidence="7">
    <location>
        <begin position="271"/>
        <end position="393"/>
    </location>
</feature>
<evidence type="ECO:0000256" key="3">
    <source>
        <dbReference type="ARBA" id="ARBA00023315"/>
    </source>
</evidence>
<dbReference type="GO" id="GO:0005739">
    <property type="term" value="C:mitochondrion"/>
    <property type="evidence" value="ECO:0007669"/>
    <property type="project" value="TreeGrafter"/>
</dbReference>
<evidence type="ECO:0000313" key="8">
    <source>
        <dbReference type="EMBL" id="CAE0406322.1"/>
    </source>
</evidence>
<name>A0A7S3P4H0_9STRA</name>
<feature type="active site" description="Proton acceptor" evidence="4">
    <location>
        <position position="349"/>
    </location>
</feature>
<organism evidence="8">
    <name type="scientific">Amphora coffeiformis</name>
    <dbReference type="NCBI Taxonomy" id="265554"/>
    <lineage>
        <taxon>Eukaryota</taxon>
        <taxon>Sar</taxon>
        <taxon>Stramenopiles</taxon>
        <taxon>Ochrophyta</taxon>
        <taxon>Bacillariophyta</taxon>
        <taxon>Bacillariophyceae</taxon>
        <taxon>Bacillariophycidae</taxon>
        <taxon>Thalassiophysales</taxon>
        <taxon>Catenulaceae</taxon>
        <taxon>Amphora</taxon>
    </lineage>
</organism>
<dbReference type="InterPro" id="IPR020613">
    <property type="entry name" value="Thiolase_CS"/>
</dbReference>
<dbReference type="InterPro" id="IPR020617">
    <property type="entry name" value="Thiolase_C"/>
</dbReference>
<dbReference type="PROSITE" id="PS00098">
    <property type="entry name" value="THIOLASE_1"/>
    <property type="match status" value="1"/>
</dbReference>
<evidence type="ECO:0000256" key="5">
    <source>
        <dbReference type="RuleBase" id="RU003557"/>
    </source>
</evidence>
<dbReference type="NCBIfam" id="TIGR01930">
    <property type="entry name" value="AcCoA-C-Actrans"/>
    <property type="match status" value="1"/>
</dbReference>
<dbReference type="PANTHER" id="PTHR18919:SF107">
    <property type="entry name" value="ACETYL-COA ACETYLTRANSFERASE, CYTOSOLIC"/>
    <property type="match status" value="1"/>
</dbReference>
<feature type="active site" description="Proton acceptor" evidence="4">
    <location>
        <position position="380"/>
    </location>
</feature>
<evidence type="ECO:0000259" key="6">
    <source>
        <dbReference type="Pfam" id="PF00108"/>
    </source>
</evidence>
<dbReference type="InterPro" id="IPR016039">
    <property type="entry name" value="Thiolase-like"/>
</dbReference>
<keyword evidence="3 5" id="KW-0012">Acyltransferase</keyword>
<dbReference type="InterPro" id="IPR002155">
    <property type="entry name" value="Thiolase"/>
</dbReference>
<dbReference type="EMBL" id="HBIM01004928">
    <property type="protein sequence ID" value="CAE0406322.1"/>
    <property type="molecule type" value="Transcribed_RNA"/>
</dbReference>
<proteinExistence type="inferred from homology"/>
<evidence type="ECO:0000259" key="7">
    <source>
        <dbReference type="Pfam" id="PF02803"/>
    </source>
</evidence>
<dbReference type="PANTHER" id="PTHR18919">
    <property type="entry name" value="ACETYL-COA C-ACYLTRANSFERASE"/>
    <property type="match status" value="1"/>
</dbReference>
<evidence type="ECO:0000256" key="1">
    <source>
        <dbReference type="ARBA" id="ARBA00010982"/>
    </source>
</evidence>
<dbReference type="CDD" id="cd00751">
    <property type="entry name" value="thiolase"/>
    <property type="match status" value="1"/>
</dbReference>
<evidence type="ECO:0000256" key="2">
    <source>
        <dbReference type="ARBA" id="ARBA00022679"/>
    </source>
</evidence>
<dbReference type="SUPFAM" id="SSF53901">
    <property type="entry name" value="Thiolase-like"/>
    <property type="match status" value="2"/>
</dbReference>
<feature type="active site" description="Acyl-thioester intermediate" evidence="4">
    <location>
        <position position="88"/>
    </location>
</feature>
<dbReference type="AlphaFoldDB" id="A0A7S3P4H0"/>
<dbReference type="InterPro" id="IPR020616">
    <property type="entry name" value="Thiolase_N"/>
</dbReference>
<keyword evidence="2 5" id="KW-0808">Transferase</keyword>
<protein>
    <recommendedName>
        <fullName evidence="9">Thiolase N-terminal domain-containing protein</fullName>
    </recommendedName>
</protein>
<dbReference type="GO" id="GO:0006635">
    <property type="term" value="P:fatty acid beta-oxidation"/>
    <property type="evidence" value="ECO:0007669"/>
    <property type="project" value="TreeGrafter"/>
</dbReference>
<sequence length="393" mass="40741">MSGIFIVGAKRTPFGAFGGALSSISATKLGVTATVAALGDKIDPKLVDQVYFGNVIQSCHDAAYLARHVALQSGCNIDTPSLTINRLCGSGLETVIQAAKAIKCQEANIIVAGGTENMSMAPLAAYGHLVRSGTPLGKGLVLTDTLWEGLTDSHAGTPMGVTAENLAKDYNITREQVDKYALRSQELWKKAHDSGVFQAEMAPTPYKDKRNKDAVLEVDEHPRPSSTAETLAKLPPVFGGVVTAANASGICDGAGSLVVASETATKEHGLAPLCRVVSYAVTGCDPTRMGIGPVQAIRNALAGANLTLADMDRIEINEAFAPQVLACATELQVDMDKLNVHGGAIALGHPLGASGSRILAHLAHGFAAEPTHKYVIGAACIGGGQGIAVVLER</sequence>
<dbReference type="Pfam" id="PF02803">
    <property type="entry name" value="Thiolase_C"/>
    <property type="match status" value="1"/>
</dbReference>
<dbReference type="InterPro" id="IPR020615">
    <property type="entry name" value="Thiolase_acyl_enz_int_AS"/>
</dbReference>
<evidence type="ECO:0008006" key="9">
    <source>
        <dbReference type="Google" id="ProtNLM"/>
    </source>
</evidence>
<comment type="similarity">
    <text evidence="1 5">Belongs to the thiolase-like superfamily. Thiolase family.</text>
</comment>
<dbReference type="Pfam" id="PF00108">
    <property type="entry name" value="Thiolase_N"/>
    <property type="match status" value="1"/>
</dbReference>